<dbReference type="NCBIfam" id="TIGR01214">
    <property type="entry name" value="rmlD"/>
    <property type="match status" value="1"/>
</dbReference>
<dbReference type="PANTHER" id="PTHR10491:SF4">
    <property type="entry name" value="METHIONINE ADENOSYLTRANSFERASE 2 SUBUNIT BETA"/>
    <property type="match status" value="1"/>
</dbReference>
<dbReference type="InterPro" id="IPR005913">
    <property type="entry name" value="dTDP_dehydrorham_reduct"/>
</dbReference>
<evidence type="ECO:0000313" key="3">
    <source>
        <dbReference type="Proteomes" id="UP000007812"/>
    </source>
</evidence>
<dbReference type="Gene3D" id="3.90.25.10">
    <property type="entry name" value="UDP-galactose 4-epimerase, domain 1"/>
    <property type="match status" value="1"/>
</dbReference>
<dbReference type="CDD" id="cd05254">
    <property type="entry name" value="dTDP_HR_like_SDR_e"/>
    <property type="match status" value="1"/>
</dbReference>
<dbReference type="STRING" id="1006006.Mcup_0923"/>
<evidence type="ECO:0000313" key="2">
    <source>
        <dbReference type="EMBL" id="AEB95028.1"/>
    </source>
</evidence>
<proteinExistence type="predicted"/>
<sequence length="300" mass="33689">MRLRVLLTGAGGLLGKKISQIFSTSHEVIGVYNTSKPEGNYVMSDLSKLDNVRKIVSEIKPDVVIHAAALTNVDKCEEDKGLAKLLNVDVTREIAKSSNQHGSLLVYVSTDYVFDGVKGNYREEDEPNPINFYGLTKLQGEREVMENSSSFIIARTSTPYGSNPASEKDNFALWLIKKLKNNEKVNVVTDQITSPTLNTSFALMLKELIESYKRYNFIIHLTDASQVSRYEFSVKLAEVFESNKELITPTTMSEIKWKAKRPKNSSLNVEKANNVLKVNRPLNLIEALKILKSEIIDLNV</sequence>
<dbReference type="GeneID" id="10493114"/>
<feature type="domain" description="RmlD-like substrate binding" evidence="1">
    <location>
        <begin position="4"/>
        <end position="278"/>
    </location>
</feature>
<protein>
    <submittedName>
        <fullName evidence="2">dTDP-4-dehydrorhamnose reductase</fullName>
    </submittedName>
</protein>
<evidence type="ECO:0000259" key="1">
    <source>
        <dbReference type="Pfam" id="PF04321"/>
    </source>
</evidence>
<dbReference type="InterPro" id="IPR036291">
    <property type="entry name" value="NAD(P)-bd_dom_sf"/>
</dbReference>
<dbReference type="InterPro" id="IPR029903">
    <property type="entry name" value="RmlD-like-bd"/>
</dbReference>
<dbReference type="Pfam" id="PF04321">
    <property type="entry name" value="RmlD_sub_bind"/>
    <property type="match status" value="1"/>
</dbReference>
<organism evidence="2 3">
    <name type="scientific">Metallosphaera cuprina (strain Ar-4)</name>
    <dbReference type="NCBI Taxonomy" id="1006006"/>
    <lineage>
        <taxon>Archaea</taxon>
        <taxon>Thermoproteota</taxon>
        <taxon>Thermoprotei</taxon>
        <taxon>Sulfolobales</taxon>
        <taxon>Sulfolobaceae</taxon>
        <taxon>Metallosphaera</taxon>
    </lineage>
</organism>
<accession>F4G2I0</accession>
<keyword evidence="3" id="KW-1185">Reference proteome</keyword>
<gene>
    <name evidence="2" type="ordered locus">Mcup_0923</name>
</gene>
<dbReference type="KEGG" id="mcn:Mcup_0923"/>
<dbReference type="EMBL" id="CP002656">
    <property type="protein sequence ID" value="AEB95028.1"/>
    <property type="molecule type" value="Genomic_DNA"/>
</dbReference>
<dbReference type="PATRIC" id="fig|1006006.8.peg.920"/>
<dbReference type="eggNOG" id="arCOG01367">
    <property type="taxonomic scope" value="Archaea"/>
</dbReference>
<reference evidence="2 3" key="1">
    <citation type="journal article" date="2011" name="J. Bacteriol.">
        <title>Complete genome sequence of Metallosphaera cuprina, a metal sulfide-oxidizing archaeon from a hot spring.</title>
        <authorList>
            <person name="Liu L.J."/>
            <person name="You X.Y."/>
            <person name="Zheng H."/>
            <person name="Wang S."/>
            <person name="Jiang C.Y."/>
            <person name="Liu S.J."/>
        </authorList>
    </citation>
    <scope>NUCLEOTIDE SEQUENCE [LARGE SCALE GENOMIC DNA]</scope>
    <source>
        <strain evidence="2 3">Ar-4</strain>
    </source>
</reference>
<dbReference type="AlphaFoldDB" id="F4G2I0"/>
<dbReference type="PANTHER" id="PTHR10491">
    <property type="entry name" value="DTDP-4-DEHYDRORHAMNOSE REDUCTASE"/>
    <property type="match status" value="1"/>
</dbReference>
<dbReference type="HOGENOM" id="CLU_045518_2_1_2"/>
<dbReference type="Gene3D" id="3.40.50.720">
    <property type="entry name" value="NAD(P)-binding Rossmann-like Domain"/>
    <property type="match status" value="1"/>
</dbReference>
<dbReference type="SUPFAM" id="SSF51735">
    <property type="entry name" value="NAD(P)-binding Rossmann-fold domains"/>
    <property type="match status" value="1"/>
</dbReference>
<name>F4G2I0_METCR</name>
<dbReference type="Proteomes" id="UP000007812">
    <property type="component" value="Chromosome"/>
</dbReference>
<dbReference type="RefSeq" id="WP_013737526.1">
    <property type="nucleotide sequence ID" value="NC_015435.1"/>
</dbReference>